<dbReference type="RefSeq" id="WP_118924635.1">
    <property type="nucleotide sequence ID" value="NZ_QXGH01000012.1"/>
</dbReference>
<sequence length="212" mass="22031">MIRSTRVGVVWIRSGALWCATTAAAAGIAWTTLPTLATSPELLSTGPEFADLLVTVCAAAMAVAAGWLWAMTTDVVVRVLRTGPGDGGVAVRRPGALRAVLLAACGVVALGTPAAADDRPPVAPSSLAGLPLPDRATSDAPLPDRADDGSRQVRVRPGDSLWAIAEQRLGPRATVVEIVGYWHRIYDHNTDVIGPDPDLILPGQLLELPPTG</sequence>
<protein>
    <recommendedName>
        <fullName evidence="5">LysM domain-containing protein</fullName>
    </recommendedName>
</protein>
<feature type="region of interest" description="Disordered" evidence="1">
    <location>
        <begin position="116"/>
        <end position="152"/>
    </location>
</feature>
<keyword evidence="2" id="KW-0812">Transmembrane</keyword>
<reference evidence="3 4" key="1">
    <citation type="submission" date="2018-09" db="EMBL/GenBank/DDBJ databases">
        <title>Genome sequencing of Nocardioides immobilis CCTCC AB 2017083 for comparison to Nocardioides silvaticus.</title>
        <authorList>
            <person name="Li C."/>
            <person name="Wang G."/>
        </authorList>
    </citation>
    <scope>NUCLEOTIDE SEQUENCE [LARGE SCALE GENOMIC DNA]</scope>
    <source>
        <strain evidence="3 4">CCTCC AB 2017083</strain>
    </source>
</reference>
<accession>A0A417Y534</accession>
<name>A0A417Y534_9ACTN</name>
<dbReference type="AlphaFoldDB" id="A0A417Y534"/>
<dbReference type="PANTHER" id="PTHR34700:SF4">
    <property type="entry name" value="PHAGE-LIKE ELEMENT PBSX PROTEIN XKDP"/>
    <property type="match status" value="1"/>
</dbReference>
<keyword evidence="2" id="KW-1133">Transmembrane helix</keyword>
<dbReference type="PANTHER" id="PTHR34700">
    <property type="entry name" value="POTASSIUM BINDING PROTEIN KBP"/>
    <property type="match status" value="1"/>
</dbReference>
<dbReference type="InterPro" id="IPR018392">
    <property type="entry name" value="LysM"/>
</dbReference>
<dbReference type="EMBL" id="QXGH01000012">
    <property type="protein sequence ID" value="RHW27715.1"/>
    <property type="molecule type" value="Genomic_DNA"/>
</dbReference>
<keyword evidence="4" id="KW-1185">Reference proteome</keyword>
<keyword evidence="2" id="KW-0472">Membrane</keyword>
<dbReference type="Proteomes" id="UP000283644">
    <property type="component" value="Unassembled WGS sequence"/>
</dbReference>
<feature type="transmembrane region" description="Helical" evidence="2">
    <location>
        <begin position="49"/>
        <end position="71"/>
    </location>
</feature>
<gene>
    <name evidence="3" type="ORF">D0Z08_08635</name>
</gene>
<comment type="caution">
    <text evidence="3">The sequence shown here is derived from an EMBL/GenBank/DDBJ whole genome shotgun (WGS) entry which is preliminary data.</text>
</comment>
<dbReference type="Gene3D" id="3.10.350.10">
    <property type="entry name" value="LysM domain"/>
    <property type="match status" value="1"/>
</dbReference>
<evidence type="ECO:0000313" key="4">
    <source>
        <dbReference type="Proteomes" id="UP000283644"/>
    </source>
</evidence>
<evidence type="ECO:0000256" key="1">
    <source>
        <dbReference type="SAM" id="MobiDB-lite"/>
    </source>
</evidence>
<evidence type="ECO:0000256" key="2">
    <source>
        <dbReference type="SAM" id="Phobius"/>
    </source>
</evidence>
<dbReference type="CDD" id="cd00118">
    <property type="entry name" value="LysM"/>
    <property type="match status" value="1"/>
</dbReference>
<dbReference type="InterPro" id="IPR036779">
    <property type="entry name" value="LysM_dom_sf"/>
</dbReference>
<dbReference type="InterPro" id="IPR052196">
    <property type="entry name" value="Bact_Kbp"/>
</dbReference>
<proteinExistence type="predicted"/>
<evidence type="ECO:0000313" key="3">
    <source>
        <dbReference type="EMBL" id="RHW27715.1"/>
    </source>
</evidence>
<feature type="compositionally biased region" description="Basic and acidic residues" evidence="1">
    <location>
        <begin position="142"/>
        <end position="151"/>
    </location>
</feature>
<organism evidence="3 4">
    <name type="scientific">Nocardioides immobilis</name>
    <dbReference type="NCBI Taxonomy" id="2049295"/>
    <lineage>
        <taxon>Bacteria</taxon>
        <taxon>Bacillati</taxon>
        <taxon>Actinomycetota</taxon>
        <taxon>Actinomycetes</taxon>
        <taxon>Propionibacteriales</taxon>
        <taxon>Nocardioidaceae</taxon>
        <taxon>Nocardioides</taxon>
    </lineage>
</organism>
<evidence type="ECO:0008006" key="5">
    <source>
        <dbReference type="Google" id="ProtNLM"/>
    </source>
</evidence>
<dbReference type="OrthoDB" id="3210682at2"/>